<dbReference type="InterPro" id="IPR012349">
    <property type="entry name" value="Split_barrel_FMN-bd"/>
</dbReference>
<dbReference type="OrthoDB" id="9794935at2"/>
<organism evidence="1 2">
    <name type="scientific">Blautia pseudococcoides</name>
    <dbReference type="NCBI Taxonomy" id="1796616"/>
    <lineage>
        <taxon>Bacteria</taxon>
        <taxon>Bacillati</taxon>
        <taxon>Bacillota</taxon>
        <taxon>Clostridia</taxon>
        <taxon>Lachnospirales</taxon>
        <taxon>Lachnospiraceae</taxon>
        <taxon>Blautia</taxon>
    </lineage>
</organism>
<reference evidence="1" key="1">
    <citation type="submission" date="2017-04" db="EMBL/GenBank/DDBJ databases">
        <title>Complete Genome Sequences of Twelve Strains of a Stable Defined Moderately Diverse Mouse Microbiota 2 (sDMDMm2).</title>
        <authorList>
            <person name="Uchimura Y."/>
            <person name="Wyss M."/>
            <person name="Brugiroux S."/>
            <person name="Limenitakis J.P."/>
            <person name="Stecher B."/>
            <person name="McCoy K.D."/>
            <person name="Macpherson A.J."/>
        </authorList>
    </citation>
    <scope>NUCLEOTIDE SEQUENCE</scope>
    <source>
        <strain evidence="1">YL58</strain>
    </source>
</reference>
<dbReference type="InterPro" id="IPR024747">
    <property type="entry name" value="Pyridox_Oxase-rel"/>
</dbReference>
<proteinExistence type="predicted"/>
<dbReference type="EMBL" id="CP015405">
    <property type="protein sequence ID" value="ANU77382.1"/>
    <property type="molecule type" value="Genomic_DNA"/>
</dbReference>
<protein>
    <submittedName>
        <fullName evidence="1">5-nitroimidazole antibiotic resistance protein</fullName>
    </submittedName>
</protein>
<evidence type="ECO:0000313" key="2">
    <source>
        <dbReference type="Proteomes" id="UP000092574"/>
    </source>
</evidence>
<keyword evidence="2" id="KW-1185">Reference proteome</keyword>
<dbReference type="AlphaFoldDB" id="A0A1C7IGU3"/>
<dbReference type="PANTHER" id="PTHR34071:SF2">
    <property type="entry name" value="FLAVIN-NUCLEOTIDE-BINDING PROTEIN"/>
    <property type="match status" value="1"/>
</dbReference>
<evidence type="ECO:0000313" key="1">
    <source>
        <dbReference type="EMBL" id="ANU77382.1"/>
    </source>
</evidence>
<dbReference type="STRING" id="1796616.A4V09_17510"/>
<dbReference type="KEGG" id="byl:A4V09_17510"/>
<dbReference type="Gene3D" id="2.30.110.10">
    <property type="entry name" value="Electron Transport, Fmn-binding Protein, Chain A"/>
    <property type="match status" value="1"/>
</dbReference>
<dbReference type="RefSeq" id="WP_065543510.1">
    <property type="nucleotide sequence ID" value="NZ_CP015405.2"/>
</dbReference>
<dbReference type="SUPFAM" id="SSF50475">
    <property type="entry name" value="FMN-binding split barrel"/>
    <property type="match status" value="1"/>
</dbReference>
<name>A0A1C7IGU3_9FIRM</name>
<dbReference type="PANTHER" id="PTHR34071">
    <property type="entry name" value="5-NITROIMIDAZOLE ANTIBIOTICS RESISTANCE PROTEIN, NIMA-FAMILY-RELATED PROTEIN-RELATED"/>
    <property type="match status" value="1"/>
</dbReference>
<accession>A0A1C7IGU3</accession>
<dbReference type="Pfam" id="PF12900">
    <property type="entry name" value="Pyridox_ox_2"/>
    <property type="match status" value="1"/>
</dbReference>
<sequence>MRRKDREMSREFALEVSDKCEWAVLSMTDREGMPYAVPITIVRDGDAIYFHTAKAGRKLDILKQNPEVCLVCVGDTKRLEYQFTTKFESAIISGHAEEVTDDREKIKALRILCERHTPANMGEFEDAVRKSLEVTGIWKIRIKEVTGKAKK</sequence>
<dbReference type="Proteomes" id="UP000092574">
    <property type="component" value="Chromosome"/>
</dbReference>
<gene>
    <name evidence="1" type="ORF">A4V09_17510</name>
</gene>